<dbReference type="GO" id="GO:0046819">
    <property type="term" value="P:protein secretion by the type V secretion system"/>
    <property type="evidence" value="ECO:0007669"/>
    <property type="project" value="TreeGrafter"/>
</dbReference>
<feature type="domain" description="Haemolysin activator HlyB C-terminal" evidence="4">
    <location>
        <begin position="220"/>
        <end position="528"/>
    </location>
</feature>
<dbReference type="InterPro" id="IPR005565">
    <property type="entry name" value="Hemolysn_activator_HlyB_C"/>
</dbReference>
<evidence type="ECO:0000313" key="8">
    <source>
        <dbReference type="Proteomes" id="UP001177258"/>
    </source>
</evidence>
<evidence type="ECO:0000313" key="9">
    <source>
        <dbReference type="Proteomes" id="UP001240777"/>
    </source>
</evidence>
<keyword evidence="2" id="KW-0812">Transmembrane</keyword>
<dbReference type="Gene3D" id="2.40.160.50">
    <property type="entry name" value="membrane protein fhac: a member of the omp85/tpsb transporter family"/>
    <property type="match status" value="1"/>
</dbReference>
<dbReference type="InterPro" id="IPR027282">
    <property type="entry name" value="TPS"/>
</dbReference>
<gene>
    <name evidence="6" type="ORF">Q5I04_05305</name>
    <name evidence="7" type="ORF">Q5I06_05595</name>
</gene>
<dbReference type="PANTHER" id="PTHR34597">
    <property type="entry name" value="SLR1661 PROTEIN"/>
    <property type="match status" value="1"/>
</dbReference>
<dbReference type="EMBL" id="JAUYZK010000007">
    <property type="protein sequence ID" value="MDP2539244.1"/>
    <property type="molecule type" value="Genomic_DNA"/>
</dbReference>
<evidence type="ECO:0000259" key="4">
    <source>
        <dbReference type="Pfam" id="PF03865"/>
    </source>
</evidence>
<evidence type="ECO:0000256" key="2">
    <source>
        <dbReference type="ARBA" id="ARBA00022692"/>
    </source>
</evidence>
<dbReference type="PIRSF" id="PIRSF029745">
    <property type="entry name" value="FhaC"/>
    <property type="match status" value="1"/>
</dbReference>
<keyword evidence="1" id="KW-1134">Transmembrane beta strand</keyword>
<dbReference type="InterPro" id="IPR051544">
    <property type="entry name" value="TPS_OM_transporter"/>
</dbReference>
<dbReference type="Proteomes" id="UP001240777">
    <property type="component" value="Unassembled WGS sequence"/>
</dbReference>
<dbReference type="Pfam" id="PF03865">
    <property type="entry name" value="ShlB"/>
    <property type="match status" value="1"/>
</dbReference>
<accession>A0AA90PLB4</accession>
<keyword evidence="9" id="KW-1185">Reference proteome</keyword>
<keyword evidence="3" id="KW-0998">Cell outer membrane</keyword>
<dbReference type="Proteomes" id="UP001177258">
    <property type="component" value="Unassembled WGS sequence"/>
</dbReference>
<dbReference type="Pfam" id="PF08479">
    <property type="entry name" value="POTRA_2"/>
    <property type="match status" value="1"/>
</dbReference>
<dbReference type="GO" id="GO:0098046">
    <property type="term" value="C:type V protein secretion system complex"/>
    <property type="evidence" value="ECO:0007669"/>
    <property type="project" value="TreeGrafter"/>
</dbReference>
<dbReference type="EMBL" id="JAUPEV010000007">
    <property type="protein sequence ID" value="MDO7253326.1"/>
    <property type="molecule type" value="Genomic_DNA"/>
</dbReference>
<dbReference type="PANTHER" id="PTHR34597:SF3">
    <property type="entry name" value="OUTER MEMBRANE TRANSPORTER CDIB"/>
    <property type="match status" value="1"/>
</dbReference>
<evidence type="ECO:0000313" key="7">
    <source>
        <dbReference type="EMBL" id="MDP2539244.1"/>
    </source>
</evidence>
<dbReference type="Gene3D" id="3.10.20.310">
    <property type="entry name" value="membrane protein fhac"/>
    <property type="match status" value="1"/>
</dbReference>
<comment type="caution">
    <text evidence="7">The sequence shown here is derived from an EMBL/GenBank/DDBJ whole genome shotgun (WGS) entry which is preliminary data.</text>
</comment>
<dbReference type="GO" id="GO:0008320">
    <property type="term" value="F:protein transmembrane transporter activity"/>
    <property type="evidence" value="ECO:0007669"/>
    <property type="project" value="TreeGrafter"/>
</dbReference>
<feature type="domain" description="Polypeptide-transport-associated ShlB-type" evidence="5">
    <location>
        <begin position="103"/>
        <end position="156"/>
    </location>
</feature>
<protein>
    <submittedName>
        <fullName evidence="7">ShlB/FhaC/HecB family hemolysin secretion/activation protein</fullName>
    </submittedName>
</protein>
<name>A0AA90PLB4_9HELI</name>
<evidence type="ECO:0000259" key="5">
    <source>
        <dbReference type="Pfam" id="PF08479"/>
    </source>
</evidence>
<dbReference type="AlphaFoldDB" id="A0AA90PLB4"/>
<reference evidence="6" key="2">
    <citation type="submission" date="2023-07" db="EMBL/GenBank/DDBJ databases">
        <authorList>
            <person name="Aydin F."/>
            <person name="Tarhane S."/>
            <person name="Saticioglu I.B."/>
            <person name="Karakaya E."/>
            <person name="Abay S."/>
            <person name="Guran O."/>
            <person name="Bozkurt E."/>
            <person name="Uzum N."/>
            <person name="Olgun K."/>
            <person name="Jablonski D."/>
        </authorList>
    </citation>
    <scope>NUCLEOTIDE SEQUENCE</scope>
    <source>
        <strain evidence="6">Faydin-H75</strain>
    </source>
</reference>
<proteinExistence type="predicted"/>
<keyword evidence="1" id="KW-0472">Membrane</keyword>
<reference evidence="6 8" key="3">
    <citation type="journal article" date="2024" name="Syst. Appl. Microbiol.">
        <title>Helicobacter cappadocius sp. nov., from lizards: The first psychrotrophic Helicobacter species.</title>
        <authorList>
            <person name="Aydin F."/>
            <person name="Tarhane S."/>
            <person name="Karakaya E."/>
            <person name="Abay S."/>
            <person name="Kayman T."/>
            <person name="Guran O."/>
            <person name="Bozkurt E."/>
            <person name="Uzum N."/>
            <person name="Avci A."/>
            <person name="Olgun K."/>
            <person name="Jablonski D."/>
            <person name="Guran C."/>
            <person name="Burcin Saticioglu I."/>
        </authorList>
    </citation>
    <scope>NUCLEOTIDE SEQUENCE [LARGE SCALE GENOMIC DNA]</scope>
    <source>
        <strain evidence="6">Faydin-H75</strain>
        <strain evidence="8">faydin-H76</strain>
    </source>
</reference>
<organism evidence="7 8">
    <name type="scientific">Helicobacter cappadocius</name>
    <dbReference type="NCBI Taxonomy" id="3063998"/>
    <lineage>
        <taxon>Bacteria</taxon>
        <taxon>Pseudomonadati</taxon>
        <taxon>Campylobacterota</taxon>
        <taxon>Epsilonproteobacteria</taxon>
        <taxon>Campylobacterales</taxon>
        <taxon>Helicobacteraceae</taxon>
        <taxon>Helicobacter</taxon>
    </lineage>
</organism>
<evidence type="ECO:0000256" key="1">
    <source>
        <dbReference type="ARBA" id="ARBA00022452"/>
    </source>
</evidence>
<evidence type="ECO:0000313" key="6">
    <source>
        <dbReference type="EMBL" id="MDO7253326.1"/>
    </source>
</evidence>
<dbReference type="RefSeq" id="WP_305517173.1">
    <property type="nucleotide sequence ID" value="NZ_JAUPEV010000007.1"/>
</dbReference>
<evidence type="ECO:0000256" key="3">
    <source>
        <dbReference type="ARBA" id="ARBA00023237"/>
    </source>
</evidence>
<dbReference type="InterPro" id="IPR013686">
    <property type="entry name" value="Polypept-transport_assoc_ShlB"/>
</dbReference>
<sequence length="563" mass="63779">MKKLLLIILVFLSSLCGQDFIHRAENFSSLYSIFSDTFFRHHKKNLILLSKGIPFDLDFSSIISDTSNTKKPPCFLIKNIDFIPLDMEDKEPQKILKKFSFTRKITKPYLNTCIGAEEINTFLNKLNVKAIQKGYITTKFGLLPQDLNSGTLKIGIEVGFVGDIQYINEGQMFFFSKDFGVKKGDVLDLQVIELGITNLKRLRYLSPTSKIIPMSKNSESKIFIATNVKSLPIFIQASFDNGGSLKEGYEGTFLLGIENPLHLADSLQVYLLGSMPISKIDHSYYASLSYSIPIRRFLFQFDSSYAHNANQLIFYGISPVYSGKSINGDFKATYLAHVNAKNQLSFGIGVSSRFSDNYLENIKLDVQTKKLAEISAFVSYKRYVGNSQFNLILSLIQGVPIFTSNQNYNKSSYVYTIPSVNLYIYHPFSLWKSLFVYNSTIKTQISRDQLYASEKMTIGGRYSVRGFNHFSLSGQMGVLYRNDLMMYLPNFWRITLAPSLGIDMGYVRDIVGDNQSSGFLSGGGVGIQLLSKYFNAQLWGYLPFYNPYKAPTQSLFFFAGVNW</sequence>
<reference evidence="7 9" key="1">
    <citation type="submission" date="2023-07" db="EMBL/GenBank/DDBJ databases">
        <title>Unpublished Manusciprt.</title>
        <authorList>
            <person name="Aydin F."/>
            <person name="Tarhane S."/>
            <person name="Saticioglu I.B."/>
            <person name="Karakaya E."/>
            <person name="Abay S."/>
            <person name="Guran O."/>
            <person name="Bozkurt E."/>
            <person name="Uzum N."/>
            <person name="Olgun K."/>
            <person name="Jablonski D."/>
        </authorList>
    </citation>
    <scope>NUCLEOTIDE SEQUENCE</scope>
    <source>
        <strain evidence="9">faydin-H75</strain>
        <strain evidence="7">Faydin-H76</strain>
    </source>
</reference>